<comment type="caution">
    <text evidence="2">The sequence shown here is derived from an EMBL/GenBank/DDBJ whole genome shotgun (WGS) entry which is preliminary data.</text>
</comment>
<sequence>DELFDTLSELLDYIEDLEELTNESQISSDIKALNQTLLTNGRYVDRLDKKRKIHYYDNLIVALQKPSQPKRPVEDSNLLMRTPNNAKPIRNANGNTNVQITFI</sequence>
<name>A0ABN7XQV2_GIGMA</name>
<feature type="non-terminal residue" evidence="2">
    <location>
        <position position="103"/>
    </location>
</feature>
<accession>A0ABN7XQV2</accession>
<feature type="non-terminal residue" evidence="2">
    <location>
        <position position="1"/>
    </location>
</feature>
<reference evidence="2 3" key="1">
    <citation type="submission" date="2021-06" db="EMBL/GenBank/DDBJ databases">
        <authorList>
            <person name="Kallberg Y."/>
            <person name="Tangrot J."/>
            <person name="Rosling A."/>
        </authorList>
    </citation>
    <scope>NUCLEOTIDE SEQUENCE [LARGE SCALE GENOMIC DNA]</scope>
    <source>
        <strain evidence="2 3">120-4 pot B 10/14</strain>
    </source>
</reference>
<dbReference type="EMBL" id="CAJVQB010173261">
    <property type="protein sequence ID" value="CAG8857634.1"/>
    <property type="molecule type" value="Genomic_DNA"/>
</dbReference>
<evidence type="ECO:0000256" key="1">
    <source>
        <dbReference type="SAM" id="MobiDB-lite"/>
    </source>
</evidence>
<proteinExistence type="predicted"/>
<protein>
    <submittedName>
        <fullName evidence="2">44058_t:CDS:1</fullName>
    </submittedName>
</protein>
<gene>
    <name evidence="2" type="ORF">GMARGA_LOCUS46453</name>
</gene>
<organism evidence="2 3">
    <name type="scientific">Gigaspora margarita</name>
    <dbReference type="NCBI Taxonomy" id="4874"/>
    <lineage>
        <taxon>Eukaryota</taxon>
        <taxon>Fungi</taxon>
        <taxon>Fungi incertae sedis</taxon>
        <taxon>Mucoromycota</taxon>
        <taxon>Glomeromycotina</taxon>
        <taxon>Glomeromycetes</taxon>
        <taxon>Diversisporales</taxon>
        <taxon>Gigasporaceae</taxon>
        <taxon>Gigaspora</taxon>
    </lineage>
</organism>
<feature type="region of interest" description="Disordered" evidence="1">
    <location>
        <begin position="67"/>
        <end position="93"/>
    </location>
</feature>
<dbReference type="Proteomes" id="UP000789901">
    <property type="component" value="Unassembled WGS sequence"/>
</dbReference>
<evidence type="ECO:0000313" key="2">
    <source>
        <dbReference type="EMBL" id="CAG8857634.1"/>
    </source>
</evidence>
<keyword evidence="3" id="KW-1185">Reference proteome</keyword>
<evidence type="ECO:0000313" key="3">
    <source>
        <dbReference type="Proteomes" id="UP000789901"/>
    </source>
</evidence>